<feature type="compositionally biased region" description="Polar residues" evidence="1">
    <location>
        <begin position="54"/>
        <end position="63"/>
    </location>
</feature>
<gene>
    <name evidence="2" type="ORF">CWE14_01550</name>
</gene>
<evidence type="ECO:0000313" key="2">
    <source>
        <dbReference type="EMBL" id="RUO34714.1"/>
    </source>
</evidence>
<keyword evidence="3" id="KW-1185">Reference proteome</keyword>
<dbReference type="Proteomes" id="UP000287823">
    <property type="component" value="Unassembled WGS sequence"/>
</dbReference>
<organism evidence="2 3">
    <name type="scientific">Aliidiomarina soli</name>
    <dbReference type="NCBI Taxonomy" id="1928574"/>
    <lineage>
        <taxon>Bacteria</taxon>
        <taxon>Pseudomonadati</taxon>
        <taxon>Pseudomonadota</taxon>
        <taxon>Gammaproteobacteria</taxon>
        <taxon>Alteromonadales</taxon>
        <taxon>Idiomarinaceae</taxon>
        <taxon>Aliidiomarina</taxon>
    </lineage>
</organism>
<proteinExistence type="predicted"/>
<dbReference type="EMBL" id="PIPO01000001">
    <property type="protein sequence ID" value="RUO34714.1"/>
    <property type="molecule type" value="Genomic_DNA"/>
</dbReference>
<evidence type="ECO:0000256" key="1">
    <source>
        <dbReference type="SAM" id="MobiDB-lite"/>
    </source>
</evidence>
<reference evidence="2 3" key="1">
    <citation type="journal article" date="2011" name="Front. Microbiol.">
        <title>Genomic signatures of strain selection and enhancement in Bacillus atrophaeus var. globigii, a historical biowarfare simulant.</title>
        <authorList>
            <person name="Gibbons H.S."/>
            <person name="Broomall S.M."/>
            <person name="McNew L.A."/>
            <person name="Daligault H."/>
            <person name="Chapman C."/>
            <person name="Bruce D."/>
            <person name="Karavis M."/>
            <person name="Krepps M."/>
            <person name="McGregor P.A."/>
            <person name="Hong C."/>
            <person name="Park K.H."/>
            <person name="Akmal A."/>
            <person name="Feldman A."/>
            <person name="Lin J.S."/>
            <person name="Chang W.E."/>
            <person name="Higgs B.W."/>
            <person name="Demirev P."/>
            <person name="Lindquist J."/>
            <person name="Liem A."/>
            <person name="Fochler E."/>
            <person name="Read T.D."/>
            <person name="Tapia R."/>
            <person name="Johnson S."/>
            <person name="Bishop-Lilly K.A."/>
            <person name="Detter C."/>
            <person name="Han C."/>
            <person name="Sozhamannan S."/>
            <person name="Rosenzweig C.N."/>
            <person name="Skowronski E.W."/>
        </authorList>
    </citation>
    <scope>NUCLEOTIDE SEQUENCE [LARGE SCALE GENOMIC DNA]</scope>
    <source>
        <strain evidence="2 3">Y4G10-17</strain>
    </source>
</reference>
<feature type="compositionally biased region" description="Acidic residues" evidence="1">
    <location>
        <begin position="64"/>
        <end position="76"/>
    </location>
</feature>
<dbReference type="AlphaFoldDB" id="A0A432WLS5"/>
<feature type="region of interest" description="Disordered" evidence="1">
    <location>
        <begin position="54"/>
        <end position="76"/>
    </location>
</feature>
<name>A0A432WLS5_9GAMM</name>
<accession>A0A432WLS5</accession>
<protein>
    <submittedName>
        <fullName evidence="2">Uncharacterized protein</fullName>
    </submittedName>
</protein>
<evidence type="ECO:0000313" key="3">
    <source>
        <dbReference type="Proteomes" id="UP000287823"/>
    </source>
</evidence>
<comment type="caution">
    <text evidence="2">The sequence shown here is derived from an EMBL/GenBank/DDBJ whole genome shotgun (WGS) entry which is preliminary data.</text>
</comment>
<dbReference type="RefSeq" id="WP_126797764.1">
    <property type="nucleotide sequence ID" value="NZ_PIPO01000001.1"/>
</dbReference>
<sequence length="358" mass="39424">MKKYWLIGAAFAALLIIGLTTWSARLDIAVDADEPLATEPKLAQVLSVQAQPAATPGSINTASTDDDPAYDGGYDDIAETPAAEAMQAMASQQQAILQYPSYSQPYEYIGAAHRNWNRSYPVDIPVLDGDETLSLQLQRYHHIYPQALEGQLVASMAIDVMRLELVDADSGTLLYSESSDEQSFAIALEADWPRNLRLRAEVSFAGGREQLSTDLTFHYPAARVTAVGQARVEGADVVAEVTAEVEQAGIYRLRAVLSKDESQPLAVLTAREKLARGQQRFLTRAHHSVLPEHAAELYLTDLVLERMSSHPGDEQGFGQSNRTSWPLGIVNPADIDTSPYQPDAQEQRQIEFLRNWQG</sequence>